<evidence type="ECO:0000313" key="3">
    <source>
        <dbReference type="Proteomes" id="UP000240739"/>
    </source>
</evidence>
<dbReference type="OrthoDB" id="7958481at2"/>
<dbReference type="InterPro" id="IPR029058">
    <property type="entry name" value="AB_hydrolase_fold"/>
</dbReference>
<evidence type="ECO:0000313" key="2">
    <source>
        <dbReference type="EMBL" id="PTL58352.1"/>
    </source>
</evidence>
<accession>A0A2T4UGI4</accession>
<protein>
    <recommendedName>
        <fullName evidence="1">AB hydrolase-1 domain-containing protein</fullName>
    </recommendedName>
</protein>
<dbReference type="GO" id="GO:0003824">
    <property type="term" value="F:catalytic activity"/>
    <property type="evidence" value="ECO:0007669"/>
    <property type="project" value="UniProtKB-ARBA"/>
</dbReference>
<evidence type="ECO:0000259" key="1">
    <source>
        <dbReference type="Pfam" id="PF12697"/>
    </source>
</evidence>
<keyword evidence="3" id="KW-1185">Reference proteome</keyword>
<dbReference type="AlphaFoldDB" id="A0A2T4UGI4"/>
<dbReference type="RefSeq" id="WP_107566790.1">
    <property type="nucleotide sequence ID" value="NZ_PYYB01000001.1"/>
</dbReference>
<name>A0A2T4UGI4_9ACTN</name>
<comment type="caution">
    <text evidence="2">The sequence shown here is derived from an EMBL/GenBank/DDBJ whole genome shotgun (WGS) entry which is preliminary data.</text>
</comment>
<dbReference type="EMBL" id="PYYB01000001">
    <property type="protein sequence ID" value="PTL58352.1"/>
    <property type="molecule type" value="Genomic_DNA"/>
</dbReference>
<dbReference type="PANTHER" id="PTHR43689">
    <property type="entry name" value="HYDROLASE"/>
    <property type="match status" value="1"/>
</dbReference>
<dbReference type="PANTHER" id="PTHR43689:SF8">
    <property type="entry name" value="ALPHA_BETA-HYDROLASES SUPERFAMILY PROTEIN"/>
    <property type="match status" value="1"/>
</dbReference>
<dbReference type="Pfam" id="PF12697">
    <property type="entry name" value="Abhydrolase_6"/>
    <property type="match status" value="1"/>
</dbReference>
<reference evidence="2 3" key="1">
    <citation type="submission" date="2018-03" db="EMBL/GenBank/DDBJ databases">
        <title>Aquarubrobacter algicola gen. nov., sp. nov., a novel actinobacterium isolated from shallow eutrophic lake during the end of cyanobacterial harmful algal blooms.</title>
        <authorList>
            <person name="Chun S.J."/>
        </authorList>
    </citation>
    <scope>NUCLEOTIDE SEQUENCE [LARGE SCALE GENOMIC DNA]</scope>
    <source>
        <strain evidence="2 3">Seoho-28</strain>
    </source>
</reference>
<dbReference type="SUPFAM" id="SSF53474">
    <property type="entry name" value="alpha/beta-Hydrolases"/>
    <property type="match status" value="1"/>
</dbReference>
<gene>
    <name evidence="2" type="ORF">C7Y72_01155</name>
</gene>
<dbReference type="InterPro" id="IPR000073">
    <property type="entry name" value="AB_hydrolase_1"/>
</dbReference>
<proteinExistence type="predicted"/>
<organism evidence="2 3">
    <name type="scientific">Paraconexibacter algicola</name>
    <dbReference type="NCBI Taxonomy" id="2133960"/>
    <lineage>
        <taxon>Bacteria</taxon>
        <taxon>Bacillati</taxon>
        <taxon>Actinomycetota</taxon>
        <taxon>Thermoleophilia</taxon>
        <taxon>Solirubrobacterales</taxon>
        <taxon>Paraconexibacteraceae</taxon>
        <taxon>Paraconexibacter</taxon>
    </lineage>
</organism>
<dbReference type="Proteomes" id="UP000240739">
    <property type="component" value="Unassembled WGS sequence"/>
</dbReference>
<dbReference type="Gene3D" id="3.40.50.1820">
    <property type="entry name" value="alpha/beta hydrolase"/>
    <property type="match status" value="1"/>
</dbReference>
<sequence length="308" mass="33316">MLGFATSRWVRAPDGTRLHAAVSAPPGRRKARSAIVLVHGFTMDHTFWDRQVEVLREHHLVIAMDQRGHGRSDPAGRDGWHHHVLGRDVEAVVRALVPDGLSATAVGHSMGGMALMGWAAVTAHAPHERQLDAVVLANTTAHGVPNGIVLRLPPWISAQFVYGLAPLVSLPLPLDGRLAPVVRPLLRHLAFGERASRRDVATTERLFFGTDPRQRADAARFLWRLDARDGIEALAGVDVTVLVGGRDRLTPAARGNEIAQALDAPVILLARCGHQAPMEDAGAVTEVILHAANQARRLARRRARTASG</sequence>
<feature type="domain" description="AB hydrolase-1" evidence="1">
    <location>
        <begin position="35"/>
        <end position="284"/>
    </location>
</feature>